<feature type="region of interest" description="Disordered" evidence="1">
    <location>
        <begin position="40"/>
        <end position="60"/>
    </location>
</feature>
<evidence type="ECO:0000313" key="2">
    <source>
        <dbReference type="EMBL" id="CAB4142897.1"/>
    </source>
</evidence>
<organism evidence="2">
    <name type="scientific">uncultured Caudovirales phage</name>
    <dbReference type="NCBI Taxonomy" id="2100421"/>
    <lineage>
        <taxon>Viruses</taxon>
        <taxon>Duplodnaviria</taxon>
        <taxon>Heunggongvirae</taxon>
        <taxon>Uroviricota</taxon>
        <taxon>Caudoviricetes</taxon>
        <taxon>Peduoviridae</taxon>
        <taxon>Maltschvirus</taxon>
        <taxon>Maltschvirus maltsch</taxon>
    </lineage>
</organism>
<protein>
    <submittedName>
        <fullName evidence="2">Uncharacterized protein</fullName>
    </submittedName>
</protein>
<reference evidence="2" key="1">
    <citation type="submission" date="2020-04" db="EMBL/GenBank/DDBJ databases">
        <authorList>
            <person name="Chiriac C."/>
            <person name="Salcher M."/>
            <person name="Ghai R."/>
            <person name="Kavagutti S V."/>
        </authorList>
    </citation>
    <scope>NUCLEOTIDE SEQUENCE</scope>
</reference>
<proteinExistence type="predicted"/>
<evidence type="ECO:0000256" key="1">
    <source>
        <dbReference type="SAM" id="MobiDB-lite"/>
    </source>
</evidence>
<sequence length="60" mass="7266">MQPITRYDEFVQHQFNKLIAEQQKTNELLQKLLDTLKPPTKEVEQIERVTNDSDVKRKRR</sequence>
<gene>
    <name evidence="2" type="ORF">UFOVP451_60</name>
</gene>
<accession>A0A6J5MB02</accession>
<dbReference type="EMBL" id="LR796409">
    <property type="protein sequence ID" value="CAB4142897.1"/>
    <property type="molecule type" value="Genomic_DNA"/>
</dbReference>
<name>A0A6J5MB02_9CAUD</name>